<gene>
    <name evidence="4" type="ORF">TRICI_001819</name>
</gene>
<dbReference type="Pfam" id="PF07896">
    <property type="entry name" value="DUF1674"/>
    <property type="match status" value="1"/>
</dbReference>
<dbReference type="GO" id="GO:0034553">
    <property type="term" value="P:mitochondrial respiratory chain complex II assembly"/>
    <property type="evidence" value="ECO:0007669"/>
    <property type="project" value="TreeGrafter"/>
</dbReference>
<dbReference type="AlphaFoldDB" id="A0A642VCD2"/>
<evidence type="ECO:0000313" key="4">
    <source>
        <dbReference type="EMBL" id="KAA8916004.1"/>
    </source>
</evidence>
<dbReference type="Proteomes" id="UP000761534">
    <property type="component" value="Unassembled WGS sequence"/>
</dbReference>
<comment type="similarity">
    <text evidence="1">Belongs to the SDHAF4 family.</text>
</comment>
<proteinExistence type="inferred from homology"/>
<sequence length="130" mass="14739">MFLRRVVSAGAQIRVPKMMIAGQRPYSSLFKEGPAPPKLSKEDQEEFERLQRTANSELALEMTPEDLEALQKGEVSMEEKNKSLGLHPEYRHVYADFEGEKNPETGEIGGPKQDPLRHGDYSFNGRVTDF</sequence>
<organism evidence="4 5">
    <name type="scientific">Trichomonascus ciferrii</name>
    <dbReference type="NCBI Taxonomy" id="44093"/>
    <lineage>
        <taxon>Eukaryota</taxon>
        <taxon>Fungi</taxon>
        <taxon>Dikarya</taxon>
        <taxon>Ascomycota</taxon>
        <taxon>Saccharomycotina</taxon>
        <taxon>Dipodascomycetes</taxon>
        <taxon>Dipodascales</taxon>
        <taxon>Trichomonascaceae</taxon>
        <taxon>Trichomonascus</taxon>
        <taxon>Trichomonascus ciferrii complex</taxon>
    </lineage>
</organism>
<evidence type="ECO:0000256" key="1">
    <source>
        <dbReference type="ARBA" id="ARBA00005701"/>
    </source>
</evidence>
<feature type="region of interest" description="Disordered" evidence="3">
    <location>
        <begin position="99"/>
        <end position="130"/>
    </location>
</feature>
<name>A0A642VCD2_9ASCO</name>
<evidence type="ECO:0000256" key="2">
    <source>
        <dbReference type="ARBA" id="ARBA00022170"/>
    </source>
</evidence>
<dbReference type="InterPro" id="IPR012875">
    <property type="entry name" value="SDHF4"/>
</dbReference>
<dbReference type="EMBL" id="SWFS01000128">
    <property type="protein sequence ID" value="KAA8916004.1"/>
    <property type="molecule type" value="Genomic_DNA"/>
</dbReference>
<dbReference type="GO" id="GO:0005739">
    <property type="term" value="C:mitochondrion"/>
    <property type="evidence" value="ECO:0007669"/>
    <property type="project" value="TreeGrafter"/>
</dbReference>
<keyword evidence="5" id="KW-1185">Reference proteome</keyword>
<dbReference type="OrthoDB" id="201362at2759"/>
<evidence type="ECO:0000313" key="5">
    <source>
        <dbReference type="Proteomes" id="UP000761534"/>
    </source>
</evidence>
<comment type="caution">
    <text evidence="4">The sequence shown here is derived from an EMBL/GenBank/DDBJ whole genome shotgun (WGS) entry which is preliminary data.</text>
</comment>
<accession>A0A642VCD2</accession>
<dbReference type="PANTHER" id="PTHR28524:SF3">
    <property type="entry name" value="SUCCINATE DEHYDROGENASE ASSEMBLY FACTOR 4, MITOCHONDRIAL"/>
    <property type="match status" value="1"/>
</dbReference>
<reference evidence="4" key="1">
    <citation type="journal article" date="2019" name="G3 (Bethesda)">
        <title>Genome Assemblies of Two Rare Opportunistic Yeast Pathogens: Diutina rugosa (syn. Candida rugosa) and Trichomonascus ciferrii (syn. Candida ciferrii).</title>
        <authorList>
            <person name="Mixao V."/>
            <person name="Saus E."/>
            <person name="Hansen A.P."/>
            <person name="Lass-Florl C."/>
            <person name="Gabaldon T."/>
        </authorList>
    </citation>
    <scope>NUCLEOTIDE SEQUENCE</scope>
    <source>
        <strain evidence="4">CBS 4856</strain>
    </source>
</reference>
<dbReference type="PANTHER" id="PTHR28524">
    <property type="entry name" value="SUCCINATE DEHYDROGENASE ASSEMBLY FACTOR 4, MITOCHONDRIAL"/>
    <property type="match status" value="1"/>
</dbReference>
<protein>
    <recommendedName>
        <fullName evidence="2">Succinate dehydrogenase assembly factor 4, mitochondrial</fullName>
    </recommendedName>
</protein>
<evidence type="ECO:0000256" key="3">
    <source>
        <dbReference type="SAM" id="MobiDB-lite"/>
    </source>
</evidence>
<dbReference type="VEuPathDB" id="FungiDB:TRICI_001819"/>